<keyword evidence="3" id="KW-1185">Reference proteome</keyword>
<sequence length="91" mass="10952">MLLAPAILVLYFLHPVKLFRHILKGPGIQRPFWDICPIFLGCTPIFSTSIMSFILPFFMRHFSYLIHRARISFVEIENLLTFYYYFFRSDR</sequence>
<organism evidence="2 3">
    <name type="scientific">Gymnopilus junonius</name>
    <name type="common">Spectacular rustgill mushroom</name>
    <name type="synonym">Gymnopilus spectabilis subsp. junonius</name>
    <dbReference type="NCBI Taxonomy" id="109634"/>
    <lineage>
        <taxon>Eukaryota</taxon>
        <taxon>Fungi</taxon>
        <taxon>Dikarya</taxon>
        <taxon>Basidiomycota</taxon>
        <taxon>Agaricomycotina</taxon>
        <taxon>Agaricomycetes</taxon>
        <taxon>Agaricomycetidae</taxon>
        <taxon>Agaricales</taxon>
        <taxon>Agaricineae</taxon>
        <taxon>Hymenogastraceae</taxon>
        <taxon>Gymnopilus</taxon>
    </lineage>
</organism>
<reference evidence="2" key="1">
    <citation type="submission" date="2020-11" db="EMBL/GenBank/DDBJ databases">
        <authorList>
            <consortium name="DOE Joint Genome Institute"/>
            <person name="Ahrendt S."/>
            <person name="Riley R."/>
            <person name="Andreopoulos W."/>
            <person name="LaButti K."/>
            <person name="Pangilinan J."/>
            <person name="Ruiz-duenas F.J."/>
            <person name="Barrasa J.M."/>
            <person name="Sanchez-Garcia M."/>
            <person name="Camarero S."/>
            <person name="Miyauchi S."/>
            <person name="Serrano A."/>
            <person name="Linde D."/>
            <person name="Babiker R."/>
            <person name="Drula E."/>
            <person name="Ayuso-Fernandez I."/>
            <person name="Pacheco R."/>
            <person name="Padilla G."/>
            <person name="Ferreira P."/>
            <person name="Barriuso J."/>
            <person name="Kellner H."/>
            <person name="Castanera R."/>
            <person name="Alfaro M."/>
            <person name="Ramirez L."/>
            <person name="Pisabarro A.G."/>
            <person name="Kuo A."/>
            <person name="Tritt A."/>
            <person name="Lipzen A."/>
            <person name="He G."/>
            <person name="Yan M."/>
            <person name="Ng V."/>
            <person name="Cullen D."/>
            <person name="Martin F."/>
            <person name="Rosso M.-N."/>
            <person name="Henrissat B."/>
            <person name="Hibbett D."/>
            <person name="Martinez A.T."/>
            <person name="Grigoriev I.V."/>
        </authorList>
    </citation>
    <scope>NUCLEOTIDE SEQUENCE</scope>
    <source>
        <strain evidence="2">AH 44721</strain>
    </source>
</reference>
<dbReference type="EMBL" id="JADNYJ010000114">
    <property type="protein sequence ID" value="KAF8883608.1"/>
    <property type="molecule type" value="Genomic_DNA"/>
</dbReference>
<gene>
    <name evidence="2" type="ORF">CPB84DRAFT_185062</name>
</gene>
<dbReference type="AlphaFoldDB" id="A0A9P5TI45"/>
<feature type="transmembrane region" description="Helical" evidence="1">
    <location>
        <begin position="38"/>
        <end position="59"/>
    </location>
</feature>
<evidence type="ECO:0000313" key="3">
    <source>
        <dbReference type="Proteomes" id="UP000724874"/>
    </source>
</evidence>
<evidence type="ECO:0000313" key="2">
    <source>
        <dbReference type="EMBL" id="KAF8883608.1"/>
    </source>
</evidence>
<accession>A0A9P5TI45</accession>
<keyword evidence="1" id="KW-0812">Transmembrane</keyword>
<keyword evidence="1" id="KW-1133">Transmembrane helix</keyword>
<keyword evidence="1" id="KW-0472">Membrane</keyword>
<name>A0A9P5TI45_GYMJU</name>
<proteinExistence type="predicted"/>
<evidence type="ECO:0000256" key="1">
    <source>
        <dbReference type="SAM" id="Phobius"/>
    </source>
</evidence>
<comment type="caution">
    <text evidence="2">The sequence shown here is derived from an EMBL/GenBank/DDBJ whole genome shotgun (WGS) entry which is preliminary data.</text>
</comment>
<protein>
    <submittedName>
        <fullName evidence="2">Uncharacterized protein</fullName>
    </submittedName>
</protein>
<dbReference type="Proteomes" id="UP000724874">
    <property type="component" value="Unassembled WGS sequence"/>
</dbReference>